<name>A0A0F9IVA4_9ZZZZ</name>
<reference evidence="1" key="1">
    <citation type="journal article" date="2015" name="Nature">
        <title>Complex archaea that bridge the gap between prokaryotes and eukaryotes.</title>
        <authorList>
            <person name="Spang A."/>
            <person name="Saw J.H."/>
            <person name="Jorgensen S.L."/>
            <person name="Zaremba-Niedzwiedzka K."/>
            <person name="Martijn J."/>
            <person name="Lind A.E."/>
            <person name="van Eijk R."/>
            <person name="Schleper C."/>
            <person name="Guy L."/>
            <person name="Ettema T.J."/>
        </authorList>
    </citation>
    <scope>NUCLEOTIDE SEQUENCE</scope>
</reference>
<accession>A0A0F9IVA4</accession>
<gene>
    <name evidence="1" type="ORF">LCGC14_1610020</name>
</gene>
<proteinExistence type="predicted"/>
<dbReference type="EMBL" id="LAZR01013021">
    <property type="protein sequence ID" value="KKM23949.1"/>
    <property type="molecule type" value="Genomic_DNA"/>
</dbReference>
<organism evidence="1">
    <name type="scientific">marine sediment metagenome</name>
    <dbReference type="NCBI Taxonomy" id="412755"/>
    <lineage>
        <taxon>unclassified sequences</taxon>
        <taxon>metagenomes</taxon>
        <taxon>ecological metagenomes</taxon>
    </lineage>
</organism>
<comment type="caution">
    <text evidence="1">The sequence shown here is derived from an EMBL/GenBank/DDBJ whole genome shotgun (WGS) entry which is preliminary data.</text>
</comment>
<sequence length="107" mass="11790">MEVVIGVFIFVLIGWGIFSFPELVIPCIIIGIVVAACIGAVKETEEETETETTKTTEPLVANTLATEDSIHEQCVDGILYLLIVKDGQNFMAPKENRYGDNKRCQTP</sequence>
<evidence type="ECO:0000313" key="1">
    <source>
        <dbReference type="EMBL" id="KKM23949.1"/>
    </source>
</evidence>
<protein>
    <submittedName>
        <fullName evidence="1">Uncharacterized protein</fullName>
    </submittedName>
</protein>
<dbReference type="AlphaFoldDB" id="A0A0F9IVA4"/>